<protein>
    <submittedName>
        <fullName evidence="3">LysM peptidoglycan-binding domain-containing protein</fullName>
    </submittedName>
</protein>
<dbReference type="InterPro" id="IPR036779">
    <property type="entry name" value="LysM_dom_sf"/>
</dbReference>
<dbReference type="Proteomes" id="UP001595886">
    <property type="component" value="Unassembled WGS sequence"/>
</dbReference>
<reference evidence="4" key="1">
    <citation type="journal article" date="2019" name="Int. J. Syst. Evol. Microbiol.">
        <title>The Global Catalogue of Microorganisms (GCM) 10K type strain sequencing project: providing services to taxonomists for standard genome sequencing and annotation.</title>
        <authorList>
            <consortium name="The Broad Institute Genomics Platform"/>
            <consortium name="The Broad Institute Genome Sequencing Center for Infectious Disease"/>
            <person name="Wu L."/>
            <person name="Ma J."/>
        </authorList>
    </citation>
    <scope>NUCLEOTIDE SEQUENCE [LARGE SCALE GENOMIC DNA]</scope>
    <source>
        <strain evidence="4">CCUG 30340</strain>
    </source>
</reference>
<dbReference type="InterPro" id="IPR018247">
    <property type="entry name" value="EF_Hand_1_Ca_BS"/>
</dbReference>
<dbReference type="PROSITE" id="PS00018">
    <property type="entry name" value="EF_HAND_1"/>
    <property type="match status" value="1"/>
</dbReference>
<dbReference type="InterPro" id="IPR018392">
    <property type="entry name" value="LysM"/>
</dbReference>
<dbReference type="SMART" id="SM00257">
    <property type="entry name" value="LysM"/>
    <property type="match status" value="1"/>
</dbReference>
<dbReference type="Gene3D" id="3.10.350.10">
    <property type="entry name" value="LysM domain"/>
    <property type="match status" value="1"/>
</dbReference>
<dbReference type="PROSITE" id="PS51782">
    <property type="entry name" value="LYSM"/>
    <property type="match status" value="1"/>
</dbReference>
<keyword evidence="4" id="KW-1185">Reference proteome</keyword>
<dbReference type="Pfam" id="PF01476">
    <property type="entry name" value="LysM"/>
    <property type="match status" value="1"/>
</dbReference>
<comment type="caution">
    <text evidence="3">The sequence shown here is derived from an EMBL/GenBank/DDBJ whole genome shotgun (WGS) entry which is preliminary data.</text>
</comment>
<gene>
    <name evidence="3" type="ORF">ACFO6Q_08170</name>
</gene>
<evidence type="ECO:0000259" key="1">
    <source>
        <dbReference type="PROSITE" id="PS50222"/>
    </source>
</evidence>
<organism evidence="3 4">
    <name type="scientific">Dokdonella ginsengisoli</name>
    <dbReference type="NCBI Taxonomy" id="363846"/>
    <lineage>
        <taxon>Bacteria</taxon>
        <taxon>Pseudomonadati</taxon>
        <taxon>Pseudomonadota</taxon>
        <taxon>Gammaproteobacteria</taxon>
        <taxon>Lysobacterales</taxon>
        <taxon>Rhodanobacteraceae</taxon>
        <taxon>Dokdonella</taxon>
    </lineage>
</organism>
<sequence>MTLLNSSTVSRHFFDARASFAPRAADADITYTVKAGDSYYGIARDHLVHGGIQNPSQAQIVDYMERIAAANGTRTDDVLLPGDELVLPPLDEPVAQTPPAAPAAGRSEVVDASDGIDVAEGAYVLERNFDAIDTDGNGKLSEQEIDAYAATVDPASAEGQAIVQIRDSRGVDGGLYQEIGYGANSGSYGDGTISAKDIANVLASSPVPPGLDADAQAAFVSNQLNAINRAVEHGYGKGDAADLVEMVLARNAAVLADPQVAGRVDLDAATTSAGFLADKSDNPVALTTLSNLLAAGIDRKHELNLDTDAAGAIGALANVFERYLELEGGKDPAAIAQAAQDFIVDSGLDRIGLSPFTVGVVSGAVIGGGLDRVQAITDDRNRQNDMFRAALTGAAVGFSILSAGAATPAAAVALAGASEFFGVSAGLIDDATADNGPLYTVEGGLRLGFEELDAPANPRDPGDASWVTWSEQDIDAASRGLDAGLNASGYPS</sequence>
<dbReference type="PROSITE" id="PS50222">
    <property type="entry name" value="EF_HAND_2"/>
    <property type="match status" value="1"/>
</dbReference>
<dbReference type="InterPro" id="IPR002048">
    <property type="entry name" value="EF_hand_dom"/>
</dbReference>
<dbReference type="CDD" id="cd00118">
    <property type="entry name" value="LysM"/>
    <property type="match status" value="1"/>
</dbReference>
<proteinExistence type="predicted"/>
<accession>A0ABV9QU26</accession>
<feature type="domain" description="LysM" evidence="2">
    <location>
        <begin position="29"/>
        <end position="87"/>
    </location>
</feature>
<evidence type="ECO:0000313" key="3">
    <source>
        <dbReference type="EMBL" id="MFC4820296.1"/>
    </source>
</evidence>
<dbReference type="RefSeq" id="WP_380020137.1">
    <property type="nucleotide sequence ID" value="NZ_JBHSHD010000007.1"/>
</dbReference>
<evidence type="ECO:0000313" key="4">
    <source>
        <dbReference type="Proteomes" id="UP001595886"/>
    </source>
</evidence>
<dbReference type="EMBL" id="JBHSHD010000007">
    <property type="protein sequence ID" value="MFC4820296.1"/>
    <property type="molecule type" value="Genomic_DNA"/>
</dbReference>
<feature type="domain" description="EF-hand" evidence="1">
    <location>
        <begin position="129"/>
        <end position="155"/>
    </location>
</feature>
<name>A0ABV9QU26_9GAMM</name>
<evidence type="ECO:0000259" key="2">
    <source>
        <dbReference type="PROSITE" id="PS51782"/>
    </source>
</evidence>